<protein>
    <submittedName>
        <fullName evidence="1">Uncharacterized protein</fullName>
    </submittedName>
</protein>
<sequence>MITTAGTVHNRISSPSVRRDAGGGLFGAHRCRTSGLLPVRGSLGDRGVRLLSEASRSAICGQ</sequence>
<evidence type="ECO:0000313" key="2">
    <source>
        <dbReference type="Proteomes" id="UP000188532"/>
    </source>
</evidence>
<reference evidence="1 2" key="1">
    <citation type="submission" date="2017-02" db="EMBL/GenBank/DDBJ databases">
        <title>Complete genome sequences of Mycobacterium kansasii strains isolated from rhesus macaques.</title>
        <authorList>
            <person name="Panda A."/>
            <person name="Nagaraj S."/>
            <person name="Zhao X."/>
            <person name="Tettelin H."/>
            <person name="Detolla L.J."/>
        </authorList>
    </citation>
    <scope>NUCLEOTIDE SEQUENCE [LARGE SCALE GENOMIC DNA]</scope>
    <source>
        <strain evidence="1 2">11-3469</strain>
    </source>
</reference>
<evidence type="ECO:0000313" key="1">
    <source>
        <dbReference type="EMBL" id="OOK75069.1"/>
    </source>
</evidence>
<dbReference type="EMBL" id="MVBN01000004">
    <property type="protein sequence ID" value="OOK75069.1"/>
    <property type="molecule type" value="Genomic_DNA"/>
</dbReference>
<dbReference type="AlphaFoldDB" id="A0A1V3X774"/>
<proteinExistence type="predicted"/>
<gene>
    <name evidence="1" type="ORF">BZL29_4205</name>
</gene>
<name>A0A1V3X774_MYCKA</name>
<accession>A0A1V3X774</accession>
<comment type="caution">
    <text evidence="1">The sequence shown here is derived from an EMBL/GenBank/DDBJ whole genome shotgun (WGS) entry which is preliminary data.</text>
</comment>
<dbReference type="Proteomes" id="UP000188532">
    <property type="component" value="Unassembled WGS sequence"/>
</dbReference>
<organism evidence="1 2">
    <name type="scientific">Mycobacterium kansasii</name>
    <dbReference type="NCBI Taxonomy" id="1768"/>
    <lineage>
        <taxon>Bacteria</taxon>
        <taxon>Bacillati</taxon>
        <taxon>Actinomycetota</taxon>
        <taxon>Actinomycetes</taxon>
        <taxon>Mycobacteriales</taxon>
        <taxon>Mycobacteriaceae</taxon>
        <taxon>Mycobacterium</taxon>
    </lineage>
</organism>